<dbReference type="PANTHER" id="PTHR36570">
    <property type="entry name" value="DISULFIDE BOND FORMATION PROTEIN B"/>
    <property type="match status" value="1"/>
</dbReference>
<comment type="subcellular location">
    <subcellularLocation>
        <location evidence="1">Cell inner membrane</location>
        <topology evidence="1">Multi-pass membrane protein</topology>
    </subcellularLocation>
    <subcellularLocation>
        <location evidence="14">Cell membrane</location>
        <topology evidence="14">Multi-pass membrane protein</topology>
    </subcellularLocation>
</comment>
<keyword evidence="5" id="KW-0997">Cell inner membrane</keyword>
<comment type="caution">
    <text evidence="14">Lacks conserved residue(s) required for the propagation of feature annotation.</text>
</comment>
<dbReference type="Gene3D" id="1.20.1550.10">
    <property type="entry name" value="DsbB-like"/>
    <property type="match status" value="1"/>
</dbReference>
<comment type="function">
    <text evidence="14">Required for disulfide bond formation in some periplasmic proteins. Acts by oxidizing the DsbA protein.</text>
</comment>
<dbReference type="NCBIfam" id="NF002485">
    <property type="entry name" value="PRK01749.1"/>
    <property type="match status" value="1"/>
</dbReference>
<accession>A0A235CH53</accession>
<dbReference type="OrthoDB" id="3711263at2"/>
<evidence type="ECO:0000256" key="12">
    <source>
        <dbReference type="ARBA" id="ARBA00023186"/>
    </source>
</evidence>
<keyword evidence="3 14" id="KW-0813">Transport</keyword>
<evidence type="ECO:0000313" key="19">
    <source>
        <dbReference type="Proteomes" id="UP000295058"/>
    </source>
</evidence>
<evidence type="ECO:0000313" key="16">
    <source>
        <dbReference type="EMBL" id="OYD23870.1"/>
    </source>
</evidence>
<evidence type="ECO:0000256" key="7">
    <source>
        <dbReference type="ARBA" id="ARBA00022982"/>
    </source>
</evidence>
<reference evidence="16 18" key="1">
    <citation type="submission" date="2017-08" db="EMBL/GenBank/DDBJ databases">
        <title>Draft Genome Sequence of the Marine Bacterium Oceanimonas baumannii ATCC 700832.</title>
        <authorList>
            <person name="Mcclelland W.D."/>
            <person name="Brennan M.A."/>
            <person name="Trachtenberg A.M."/>
            <person name="Maclea K.S."/>
        </authorList>
    </citation>
    <scope>NUCLEOTIDE SEQUENCE [LARGE SCALE GENOMIC DNA]</scope>
    <source>
        <strain evidence="16 18">ATCC 700832</strain>
    </source>
</reference>
<keyword evidence="19" id="KW-1185">Reference proteome</keyword>
<sequence>MINSAKNNNRANQPATSHPLVRFSRTRTAWALLTIGSLALLLIALYYQYVQGYAPCVMCVYQRAALGGIILAGILGWLAPGNMVTSNVALAGWLGASAKGFLLAREHVGYQLNPSPFHQCSTVAEFPAWFQLDIWWPAVFYPSGDCSSIDWQWLGLTMPQWLMGVFAVLTALAAVFIVARLTGMKR</sequence>
<proteinExistence type="inferred from homology"/>
<evidence type="ECO:0000256" key="9">
    <source>
        <dbReference type="ARBA" id="ARBA00023002"/>
    </source>
</evidence>
<keyword evidence="6 14" id="KW-0812">Transmembrane</keyword>
<evidence type="ECO:0000256" key="6">
    <source>
        <dbReference type="ARBA" id="ARBA00022692"/>
    </source>
</evidence>
<feature type="disulfide bond" description="Redox-active" evidence="14">
    <location>
        <begin position="120"/>
        <end position="146"/>
    </location>
</feature>
<dbReference type="GO" id="GO:0009055">
    <property type="term" value="F:electron transfer activity"/>
    <property type="evidence" value="ECO:0007669"/>
    <property type="project" value="UniProtKB-UniRule"/>
</dbReference>
<name>A0A235CH53_9GAMM</name>
<evidence type="ECO:0000256" key="2">
    <source>
        <dbReference type="ARBA" id="ARBA00008823"/>
    </source>
</evidence>
<dbReference type="RefSeq" id="WP_094278430.1">
    <property type="nucleotide sequence ID" value="NZ_JBLWZI010000007.1"/>
</dbReference>
<feature type="topological domain" description="Cytoplasmic" evidence="14">
    <location>
        <begin position="1"/>
        <end position="29"/>
    </location>
</feature>
<feature type="transmembrane region" description="Helical" evidence="15">
    <location>
        <begin position="60"/>
        <end position="79"/>
    </location>
</feature>
<keyword evidence="7 14" id="KW-0249">Electron transport</keyword>
<comment type="similarity">
    <text evidence="2 14">Belongs to the DsbB family.</text>
</comment>
<dbReference type="InterPro" id="IPR003752">
    <property type="entry name" value="DiS_bond_form_DsbB/BdbC"/>
</dbReference>
<keyword evidence="9 14" id="KW-0560">Oxidoreductase</keyword>
<evidence type="ECO:0000313" key="17">
    <source>
        <dbReference type="EMBL" id="TDW58802.1"/>
    </source>
</evidence>
<evidence type="ECO:0000256" key="14">
    <source>
        <dbReference type="HAMAP-Rule" id="MF_00286"/>
    </source>
</evidence>
<feature type="transmembrane region" description="Helical" evidence="15">
    <location>
        <begin position="29"/>
        <end position="48"/>
    </location>
</feature>
<feature type="topological domain" description="Periplasmic" evidence="14">
    <location>
        <begin position="47"/>
        <end position="64"/>
    </location>
</feature>
<feature type="disulfide bond" description="Redox-active" evidence="14">
    <location>
        <begin position="56"/>
        <end position="59"/>
    </location>
</feature>
<evidence type="ECO:0000256" key="15">
    <source>
        <dbReference type="SAM" id="Phobius"/>
    </source>
</evidence>
<keyword evidence="12 14" id="KW-0143">Chaperone</keyword>
<evidence type="ECO:0000256" key="5">
    <source>
        <dbReference type="ARBA" id="ARBA00022519"/>
    </source>
</evidence>
<dbReference type="HAMAP" id="MF_00286">
    <property type="entry name" value="DsbB"/>
    <property type="match status" value="1"/>
</dbReference>
<reference evidence="17 19" key="2">
    <citation type="submission" date="2019-03" db="EMBL/GenBank/DDBJ databases">
        <title>Genomic Encyclopedia of Archaeal and Bacterial Type Strains, Phase II (KMG-II): from individual species to whole genera.</title>
        <authorList>
            <person name="Goeker M."/>
        </authorList>
    </citation>
    <scope>NUCLEOTIDE SEQUENCE [LARGE SCALE GENOMIC DNA]</scope>
    <source>
        <strain evidence="17 19">DSM 15594</strain>
    </source>
</reference>
<dbReference type="GO" id="GO:0006457">
    <property type="term" value="P:protein folding"/>
    <property type="evidence" value="ECO:0007669"/>
    <property type="project" value="InterPro"/>
</dbReference>
<keyword evidence="4 14" id="KW-1003">Cell membrane</keyword>
<evidence type="ECO:0000256" key="10">
    <source>
        <dbReference type="ARBA" id="ARBA00023136"/>
    </source>
</evidence>
<keyword evidence="10 14" id="KW-0472">Membrane</keyword>
<dbReference type="EMBL" id="SODO01000007">
    <property type="protein sequence ID" value="TDW58802.1"/>
    <property type="molecule type" value="Genomic_DNA"/>
</dbReference>
<evidence type="ECO:0000256" key="11">
    <source>
        <dbReference type="ARBA" id="ARBA00023157"/>
    </source>
</evidence>
<dbReference type="Proteomes" id="UP000243640">
    <property type="component" value="Unassembled WGS sequence"/>
</dbReference>
<dbReference type="EMBL" id="NQJF01000008">
    <property type="protein sequence ID" value="OYD23870.1"/>
    <property type="molecule type" value="Genomic_DNA"/>
</dbReference>
<evidence type="ECO:0000256" key="8">
    <source>
        <dbReference type="ARBA" id="ARBA00022989"/>
    </source>
</evidence>
<dbReference type="GO" id="GO:0015035">
    <property type="term" value="F:protein-disulfide reductase activity"/>
    <property type="evidence" value="ECO:0007669"/>
    <property type="project" value="UniProtKB-UniRule"/>
</dbReference>
<organism evidence="16 18">
    <name type="scientific">Oceanimonas baumannii</name>
    <dbReference type="NCBI Taxonomy" id="129578"/>
    <lineage>
        <taxon>Bacteria</taxon>
        <taxon>Pseudomonadati</taxon>
        <taxon>Pseudomonadota</taxon>
        <taxon>Gammaproteobacteria</taxon>
        <taxon>Aeromonadales</taxon>
        <taxon>Aeromonadaceae</taxon>
        <taxon>Oceanimonas</taxon>
    </lineage>
</organism>
<comment type="caution">
    <text evidence="16">The sequence shown here is derived from an EMBL/GenBank/DDBJ whole genome shotgun (WGS) entry which is preliminary data.</text>
</comment>
<dbReference type="Pfam" id="PF02600">
    <property type="entry name" value="DsbB"/>
    <property type="match status" value="1"/>
</dbReference>
<feature type="topological domain" description="Cytoplasmic" evidence="14">
    <location>
        <begin position="180"/>
        <end position="186"/>
    </location>
</feature>
<evidence type="ECO:0000256" key="4">
    <source>
        <dbReference type="ARBA" id="ARBA00022475"/>
    </source>
</evidence>
<keyword evidence="11 14" id="KW-1015">Disulfide bond</keyword>
<keyword evidence="13 14" id="KW-0676">Redox-active center</keyword>
<dbReference type="SUPFAM" id="SSF158442">
    <property type="entry name" value="DsbB-like"/>
    <property type="match status" value="1"/>
</dbReference>
<dbReference type="GO" id="GO:0005886">
    <property type="term" value="C:plasma membrane"/>
    <property type="evidence" value="ECO:0007669"/>
    <property type="project" value="UniProtKB-SubCell"/>
</dbReference>
<dbReference type="InterPro" id="IPR022920">
    <property type="entry name" value="Disulphide_bond_form_DsbB"/>
</dbReference>
<dbReference type="PANTHER" id="PTHR36570:SF2">
    <property type="entry name" value="DISULFIDE BOND FORMATION PROTEIN B"/>
    <property type="match status" value="1"/>
</dbReference>
<dbReference type="InterPro" id="IPR050183">
    <property type="entry name" value="DsbB"/>
</dbReference>
<feature type="topological domain" description="Periplasmic" evidence="14">
    <location>
        <begin position="106"/>
        <end position="160"/>
    </location>
</feature>
<dbReference type="Proteomes" id="UP000295058">
    <property type="component" value="Unassembled WGS sequence"/>
</dbReference>
<dbReference type="InterPro" id="IPR023380">
    <property type="entry name" value="DsbB-like_sf"/>
</dbReference>
<evidence type="ECO:0000256" key="13">
    <source>
        <dbReference type="ARBA" id="ARBA00023284"/>
    </source>
</evidence>
<keyword evidence="8 14" id="KW-1133">Transmembrane helix</keyword>
<evidence type="ECO:0000313" key="18">
    <source>
        <dbReference type="Proteomes" id="UP000243640"/>
    </source>
</evidence>
<gene>
    <name evidence="14" type="primary">dsbB</name>
    <name evidence="16" type="ORF">B6S09_10445</name>
    <name evidence="17" type="ORF">LY04_02154</name>
</gene>
<dbReference type="AlphaFoldDB" id="A0A235CH53"/>
<protein>
    <recommendedName>
        <fullName evidence="14">Disulfide bond formation protein B</fullName>
    </recommendedName>
    <alternativeName>
        <fullName evidence="14">Disulfide oxidoreductase</fullName>
    </alternativeName>
</protein>
<evidence type="ECO:0000256" key="3">
    <source>
        <dbReference type="ARBA" id="ARBA00022448"/>
    </source>
</evidence>
<feature type="transmembrane region" description="Helical" evidence="15">
    <location>
        <begin position="161"/>
        <end position="181"/>
    </location>
</feature>
<evidence type="ECO:0000256" key="1">
    <source>
        <dbReference type="ARBA" id="ARBA00004429"/>
    </source>
</evidence>